<name>A0A3S5AGL9_9PLAT</name>
<reference evidence="2" key="1">
    <citation type="submission" date="2018-11" db="EMBL/GenBank/DDBJ databases">
        <authorList>
            <consortium name="Pathogen Informatics"/>
        </authorList>
    </citation>
    <scope>NUCLEOTIDE SEQUENCE</scope>
</reference>
<evidence type="ECO:0000313" key="2">
    <source>
        <dbReference type="EMBL" id="VEL19813.1"/>
    </source>
</evidence>
<gene>
    <name evidence="2" type="ORF">PXEA_LOCUS13253</name>
</gene>
<keyword evidence="3" id="KW-1185">Reference proteome</keyword>
<dbReference type="AlphaFoldDB" id="A0A3S5AGL9"/>
<proteinExistence type="predicted"/>
<comment type="caution">
    <text evidence="2">The sequence shown here is derived from an EMBL/GenBank/DDBJ whole genome shotgun (WGS) entry which is preliminary data.</text>
</comment>
<evidence type="ECO:0000313" key="3">
    <source>
        <dbReference type="Proteomes" id="UP000784294"/>
    </source>
</evidence>
<dbReference type="Proteomes" id="UP000784294">
    <property type="component" value="Unassembled WGS sequence"/>
</dbReference>
<dbReference type="EMBL" id="CAAALY010043391">
    <property type="protein sequence ID" value="VEL19813.1"/>
    <property type="molecule type" value="Genomic_DNA"/>
</dbReference>
<evidence type="ECO:0000256" key="1">
    <source>
        <dbReference type="SAM" id="MobiDB-lite"/>
    </source>
</evidence>
<sequence length="165" mass="18372">MAGKAWSTSTSRTRSENQTFPSVLPSSFLQQQELRYQLEFARLLADLTEATASLLFTVIISLVVACPSSPNSKRNALFARLDDFFSGSSYYLFEGLLDRLVTNACACLGDATRTKEDQLGKSNESIIEINEECPSVMVKRVLSITRALFVVDWLTNRYPAARTSL</sequence>
<protein>
    <submittedName>
        <fullName evidence="2">Uncharacterized protein</fullName>
    </submittedName>
</protein>
<accession>A0A3S5AGL9</accession>
<feature type="non-terminal residue" evidence="2">
    <location>
        <position position="1"/>
    </location>
</feature>
<feature type="region of interest" description="Disordered" evidence="1">
    <location>
        <begin position="1"/>
        <end position="20"/>
    </location>
</feature>
<organism evidence="2 3">
    <name type="scientific">Protopolystoma xenopodis</name>
    <dbReference type="NCBI Taxonomy" id="117903"/>
    <lineage>
        <taxon>Eukaryota</taxon>
        <taxon>Metazoa</taxon>
        <taxon>Spiralia</taxon>
        <taxon>Lophotrochozoa</taxon>
        <taxon>Platyhelminthes</taxon>
        <taxon>Monogenea</taxon>
        <taxon>Polyopisthocotylea</taxon>
        <taxon>Polystomatidea</taxon>
        <taxon>Polystomatidae</taxon>
        <taxon>Protopolystoma</taxon>
    </lineage>
</organism>